<comment type="caution">
    <text evidence="1">The sequence shown here is derived from an EMBL/GenBank/DDBJ whole genome shotgun (WGS) entry which is preliminary data.</text>
</comment>
<evidence type="ECO:0000313" key="1">
    <source>
        <dbReference type="EMBL" id="NAW63973.1"/>
    </source>
</evidence>
<dbReference type="RefSeq" id="WP_161442483.1">
    <property type="nucleotide sequence ID" value="NZ_WXWW01000038.1"/>
</dbReference>
<organism evidence="1 2">
    <name type="scientific">Photobacterium halotolerans</name>
    <dbReference type="NCBI Taxonomy" id="265726"/>
    <lineage>
        <taxon>Bacteria</taxon>
        <taxon>Pseudomonadati</taxon>
        <taxon>Pseudomonadota</taxon>
        <taxon>Gammaproteobacteria</taxon>
        <taxon>Vibrionales</taxon>
        <taxon>Vibrionaceae</taxon>
        <taxon>Photobacterium</taxon>
    </lineage>
</organism>
<proteinExistence type="predicted"/>
<dbReference type="AlphaFoldDB" id="A0A7X4W8C8"/>
<dbReference type="Proteomes" id="UP000465712">
    <property type="component" value="Unassembled WGS sequence"/>
</dbReference>
<reference evidence="1 2" key="1">
    <citation type="submission" date="2017-05" db="EMBL/GenBank/DDBJ databases">
        <title>High clonality and local adaptation shapes Vibrionaceae linages within an endangered oasis.</title>
        <authorList>
            <person name="Vazquez-Rosas-Landa M."/>
        </authorList>
    </citation>
    <scope>NUCLEOTIDE SEQUENCE [LARGE SCALE GENOMIC DNA]</scope>
    <source>
        <strain evidence="1 2">P46_P4S1P180</strain>
    </source>
</reference>
<dbReference type="EMBL" id="WXWW01000038">
    <property type="protein sequence ID" value="NAW63973.1"/>
    <property type="molecule type" value="Genomic_DNA"/>
</dbReference>
<evidence type="ECO:0000313" key="2">
    <source>
        <dbReference type="Proteomes" id="UP000465712"/>
    </source>
</evidence>
<sequence>MNLLFKTINGQSCWVLTTPRAAVIISRAEAEHIYRIKVQQARLAHVH</sequence>
<gene>
    <name evidence="1" type="ORF">CAG72_01975</name>
</gene>
<accession>A0A7X4W8C8</accession>
<name>A0A7X4W8C8_9GAMM</name>
<protein>
    <submittedName>
        <fullName evidence="1">Uncharacterized protein</fullName>
    </submittedName>
</protein>